<proteinExistence type="predicted"/>
<sequence>MSSTRTRSGVHGRRSPAPGRPVRLRPPVRGLQLVLTEPLLPEPADVPAPASDAPTPGGAAMTATAETRPRPDLEVGLTPVPPDALPATPVPSVPAASRDLLAGAARELLAAGSTDDTGLRYARAHLSALRAAAAVLAARARPRGKRSARLRSAWVLLAEVAPELGEWAQFFAAGAGKRAAAEAGLRGVVSEREADDLVRDAEAFLARVARLLGVPHQPLLGGPSAAVS</sequence>
<comment type="caution">
    <text evidence="3">The sequence shown here is derived from an EMBL/GenBank/DDBJ whole genome shotgun (WGS) entry which is preliminary data.</text>
</comment>
<feature type="compositionally biased region" description="Low complexity" evidence="1">
    <location>
        <begin position="47"/>
        <end position="66"/>
    </location>
</feature>
<feature type="domain" description="SAV-6107-like HEPN" evidence="2">
    <location>
        <begin position="113"/>
        <end position="208"/>
    </location>
</feature>
<evidence type="ECO:0000313" key="3">
    <source>
        <dbReference type="EMBL" id="MFC6238739.1"/>
    </source>
</evidence>
<keyword evidence="4" id="KW-1185">Reference proteome</keyword>
<organism evidence="3 4">
    <name type="scientific">Longivirga aurantiaca</name>
    <dbReference type="NCBI Taxonomy" id="1837743"/>
    <lineage>
        <taxon>Bacteria</taxon>
        <taxon>Bacillati</taxon>
        <taxon>Actinomycetota</taxon>
        <taxon>Actinomycetes</taxon>
        <taxon>Sporichthyales</taxon>
        <taxon>Sporichthyaceae</taxon>
        <taxon>Longivirga</taxon>
    </lineage>
</organism>
<protein>
    <submittedName>
        <fullName evidence="3">SAV_6107 family HEPN domain-containing protein</fullName>
    </submittedName>
</protein>
<evidence type="ECO:0000313" key="4">
    <source>
        <dbReference type="Proteomes" id="UP001596138"/>
    </source>
</evidence>
<accession>A0ABW1T2M0</accession>
<dbReference type="EMBL" id="JBHSTI010000008">
    <property type="protein sequence ID" value="MFC6238739.1"/>
    <property type="molecule type" value="Genomic_DNA"/>
</dbReference>
<feature type="region of interest" description="Disordered" evidence="1">
    <location>
        <begin position="1"/>
        <end position="66"/>
    </location>
</feature>
<name>A0ABW1T2M0_9ACTN</name>
<reference evidence="4" key="1">
    <citation type="journal article" date="2019" name="Int. J. Syst. Evol. Microbiol.">
        <title>The Global Catalogue of Microorganisms (GCM) 10K type strain sequencing project: providing services to taxonomists for standard genome sequencing and annotation.</title>
        <authorList>
            <consortium name="The Broad Institute Genomics Platform"/>
            <consortium name="The Broad Institute Genome Sequencing Center for Infectious Disease"/>
            <person name="Wu L."/>
            <person name="Ma J."/>
        </authorList>
    </citation>
    <scope>NUCLEOTIDE SEQUENCE [LARGE SCALE GENOMIC DNA]</scope>
    <source>
        <strain evidence="4">CGMCC 4.7317</strain>
    </source>
</reference>
<dbReference type="InterPro" id="IPR040891">
    <property type="entry name" value="HEPN_SAV_6107"/>
</dbReference>
<evidence type="ECO:0000256" key="1">
    <source>
        <dbReference type="SAM" id="MobiDB-lite"/>
    </source>
</evidence>
<gene>
    <name evidence="3" type="ORF">ACFQGU_12695</name>
</gene>
<evidence type="ECO:0000259" key="2">
    <source>
        <dbReference type="Pfam" id="PF18726"/>
    </source>
</evidence>
<feature type="compositionally biased region" description="Low complexity" evidence="1">
    <location>
        <begin position="25"/>
        <end position="35"/>
    </location>
</feature>
<dbReference type="Proteomes" id="UP001596138">
    <property type="component" value="Unassembled WGS sequence"/>
</dbReference>
<dbReference type="Pfam" id="PF18726">
    <property type="entry name" value="HEPN_SAV_6107"/>
    <property type="match status" value="1"/>
</dbReference>